<name>A0A7C4U0U9_9BACT</name>
<proteinExistence type="predicted"/>
<dbReference type="PANTHER" id="PTHR14226">
    <property type="entry name" value="NEUROPATHY TARGET ESTERASE/SWISS CHEESE D.MELANOGASTER"/>
    <property type="match status" value="1"/>
</dbReference>
<accession>A0A7C4U0U9</accession>
<dbReference type="InterPro" id="IPR002641">
    <property type="entry name" value="PNPLA_dom"/>
</dbReference>
<keyword evidence="2 4" id="KW-0442">Lipid degradation</keyword>
<protein>
    <recommendedName>
        <fullName evidence="5">PNPLA domain-containing protein</fullName>
    </recommendedName>
</protein>
<dbReference type="GO" id="GO:0016787">
    <property type="term" value="F:hydrolase activity"/>
    <property type="evidence" value="ECO:0007669"/>
    <property type="project" value="UniProtKB-UniRule"/>
</dbReference>
<dbReference type="Gene3D" id="3.40.1090.10">
    <property type="entry name" value="Cytosolic phospholipase A2 catalytic domain"/>
    <property type="match status" value="2"/>
</dbReference>
<evidence type="ECO:0000259" key="5">
    <source>
        <dbReference type="PROSITE" id="PS51635"/>
    </source>
</evidence>
<comment type="caution">
    <text evidence="4">Lacks conserved residue(s) required for the propagation of feature annotation.</text>
</comment>
<keyword evidence="1 4" id="KW-0378">Hydrolase</keyword>
<dbReference type="InterPro" id="IPR016035">
    <property type="entry name" value="Acyl_Trfase/lysoPLipase"/>
</dbReference>
<dbReference type="EMBL" id="DTHV01000127">
    <property type="protein sequence ID" value="HGW60569.1"/>
    <property type="molecule type" value="Genomic_DNA"/>
</dbReference>
<evidence type="ECO:0000256" key="2">
    <source>
        <dbReference type="ARBA" id="ARBA00022963"/>
    </source>
</evidence>
<feature type="short sequence motif" description="GXSXG" evidence="4">
    <location>
        <begin position="36"/>
        <end position="40"/>
    </location>
</feature>
<dbReference type="PROSITE" id="PS51635">
    <property type="entry name" value="PNPLA"/>
    <property type="match status" value="1"/>
</dbReference>
<evidence type="ECO:0000256" key="1">
    <source>
        <dbReference type="ARBA" id="ARBA00022801"/>
    </source>
</evidence>
<dbReference type="PANTHER" id="PTHR14226:SF76">
    <property type="entry name" value="NTE FAMILY PROTEIN RSSA"/>
    <property type="match status" value="1"/>
</dbReference>
<feature type="active site" description="Nucleophile" evidence="4">
    <location>
        <position position="38"/>
    </location>
</feature>
<feature type="active site" description="Proton acceptor" evidence="4">
    <location>
        <position position="153"/>
    </location>
</feature>
<dbReference type="Pfam" id="PF01734">
    <property type="entry name" value="Patatin"/>
    <property type="match status" value="1"/>
</dbReference>
<gene>
    <name evidence="6" type="ORF">ENV82_03985</name>
</gene>
<keyword evidence="3 4" id="KW-0443">Lipid metabolism</keyword>
<evidence type="ECO:0000256" key="4">
    <source>
        <dbReference type="PROSITE-ProRule" id="PRU01161"/>
    </source>
</evidence>
<dbReference type="SUPFAM" id="SSF52151">
    <property type="entry name" value="FabD/lysophospholipase-like"/>
    <property type="match status" value="1"/>
</dbReference>
<evidence type="ECO:0000256" key="3">
    <source>
        <dbReference type="ARBA" id="ARBA00023098"/>
    </source>
</evidence>
<dbReference type="AlphaFoldDB" id="A0A7C4U0U9"/>
<organism evidence="6">
    <name type="scientific">Caldisericum exile</name>
    <dbReference type="NCBI Taxonomy" id="693075"/>
    <lineage>
        <taxon>Bacteria</taxon>
        <taxon>Pseudomonadati</taxon>
        <taxon>Caldisericota/Cryosericota group</taxon>
        <taxon>Caldisericota</taxon>
        <taxon>Caldisericia</taxon>
        <taxon>Caldisericales</taxon>
        <taxon>Caldisericaceae</taxon>
        <taxon>Caldisericum</taxon>
    </lineage>
</organism>
<reference evidence="6" key="1">
    <citation type="journal article" date="2020" name="mSystems">
        <title>Genome- and Community-Level Interaction Insights into Carbon Utilization and Element Cycling Functions of Hydrothermarchaeota in Hydrothermal Sediment.</title>
        <authorList>
            <person name="Zhou Z."/>
            <person name="Liu Y."/>
            <person name="Xu W."/>
            <person name="Pan J."/>
            <person name="Luo Z.H."/>
            <person name="Li M."/>
        </authorList>
    </citation>
    <scope>NUCLEOTIDE SEQUENCE [LARGE SCALE GENOMIC DNA]</scope>
    <source>
        <strain evidence="6">SpSt-794</strain>
    </source>
</reference>
<feature type="domain" description="PNPLA" evidence="5">
    <location>
        <begin position="5"/>
        <end position="166"/>
    </location>
</feature>
<evidence type="ECO:0000313" key="6">
    <source>
        <dbReference type="EMBL" id="HGW60569.1"/>
    </source>
</evidence>
<feature type="short sequence motif" description="DGA/G" evidence="4">
    <location>
        <begin position="153"/>
        <end position="155"/>
    </location>
</feature>
<sequence>MKIGLALGSGGPKGLAHIGVLKVLIQGGIFPSIITGSSIGALVGGAYAKFGSIEKVEKVATSSDMKTVLTVLFDPTLRMGIVRGKKVSNFIEQNIGDAEISSLVPEFFPVATNFNTGEPFVFESGSLVTGIRASISIPIFFEPVRYRDFLLMDGGLSEQVPVKIAKEKGADFVIAVNLYGKLSETPYRKVSSVNFYKIFSDSIDILQYNLAKENCRDADVVIAPDVQDIGWDYFWKPAEVIERGVKAAIEKLPEIKEKLKNTK</sequence>
<dbReference type="GO" id="GO:0016042">
    <property type="term" value="P:lipid catabolic process"/>
    <property type="evidence" value="ECO:0007669"/>
    <property type="project" value="UniProtKB-UniRule"/>
</dbReference>
<comment type="caution">
    <text evidence="6">The sequence shown here is derived from an EMBL/GenBank/DDBJ whole genome shotgun (WGS) entry which is preliminary data.</text>
</comment>
<dbReference type="InterPro" id="IPR050301">
    <property type="entry name" value="NTE"/>
</dbReference>